<evidence type="ECO:0000313" key="2">
    <source>
        <dbReference type="Proteomes" id="UP000275719"/>
    </source>
</evidence>
<keyword evidence="2" id="KW-1185">Reference proteome</keyword>
<sequence>MKQFYLKDKSFEFQLGFGFYQIYFTGGWYIKNLEELNIELIDLDTNQKITLKSKDIFGLRKQDYIGGKKAVQVFEFNLAKPTNLKISINNPETLIMKKVHPFMFIYSILFPRKIETDIIQVVIK</sequence>
<accession>A0A3P3WBW0</accession>
<dbReference type="RefSeq" id="WP_125018403.1">
    <property type="nucleotide sequence ID" value="NZ_RQVQ01000010.1"/>
</dbReference>
<gene>
    <name evidence="1" type="ORF">EG240_05790</name>
</gene>
<reference evidence="1 2" key="1">
    <citation type="submission" date="2018-11" db="EMBL/GenBank/DDBJ databases">
        <title>Flavobacterium sp. nov., YIM 102701-2 draft genome.</title>
        <authorList>
            <person name="Li G."/>
            <person name="Jiang Y."/>
        </authorList>
    </citation>
    <scope>NUCLEOTIDE SEQUENCE [LARGE SCALE GENOMIC DNA]</scope>
    <source>
        <strain evidence="1 2">YIM 102701-2</strain>
    </source>
</reference>
<dbReference type="OrthoDB" id="1355240at2"/>
<comment type="caution">
    <text evidence="1">The sequence shown here is derived from an EMBL/GenBank/DDBJ whole genome shotgun (WGS) entry which is preliminary data.</text>
</comment>
<dbReference type="AlphaFoldDB" id="A0A3P3WBW0"/>
<dbReference type="Proteomes" id="UP000275719">
    <property type="component" value="Unassembled WGS sequence"/>
</dbReference>
<proteinExistence type="predicted"/>
<dbReference type="EMBL" id="RQVQ01000010">
    <property type="protein sequence ID" value="RRJ91516.1"/>
    <property type="molecule type" value="Genomic_DNA"/>
</dbReference>
<evidence type="ECO:0000313" key="1">
    <source>
        <dbReference type="EMBL" id="RRJ91516.1"/>
    </source>
</evidence>
<protein>
    <submittedName>
        <fullName evidence="1">Uncharacterized protein</fullName>
    </submittedName>
</protein>
<name>A0A3P3WBW0_9FLAO</name>
<organism evidence="1 2">
    <name type="scientific">Paenimyroides tangerinum</name>
    <dbReference type="NCBI Taxonomy" id="2488728"/>
    <lineage>
        <taxon>Bacteria</taxon>
        <taxon>Pseudomonadati</taxon>
        <taxon>Bacteroidota</taxon>
        <taxon>Flavobacteriia</taxon>
        <taxon>Flavobacteriales</taxon>
        <taxon>Flavobacteriaceae</taxon>
        <taxon>Paenimyroides</taxon>
    </lineage>
</organism>